<proteinExistence type="predicted"/>
<organism evidence="2 3">
    <name type="scientific">Lophium mytilinum</name>
    <dbReference type="NCBI Taxonomy" id="390894"/>
    <lineage>
        <taxon>Eukaryota</taxon>
        <taxon>Fungi</taxon>
        <taxon>Dikarya</taxon>
        <taxon>Ascomycota</taxon>
        <taxon>Pezizomycotina</taxon>
        <taxon>Dothideomycetes</taxon>
        <taxon>Pleosporomycetidae</taxon>
        <taxon>Mytilinidiales</taxon>
        <taxon>Mytilinidiaceae</taxon>
        <taxon>Lophium</taxon>
    </lineage>
</organism>
<dbReference type="Proteomes" id="UP000799750">
    <property type="component" value="Unassembled WGS sequence"/>
</dbReference>
<protein>
    <submittedName>
        <fullName evidence="2">Uncharacterized protein</fullName>
    </submittedName>
</protein>
<accession>A0A6A6QC90</accession>
<keyword evidence="3" id="KW-1185">Reference proteome</keyword>
<dbReference type="EMBL" id="MU004198">
    <property type="protein sequence ID" value="KAF2489626.1"/>
    <property type="molecule type" value="Genomic_DNA"/>
</dbReference>
<reference evidence="2" key="1">
    <citation type="journal article" date="2020" name="Stud. Mycol.">
        <title>101 Dothideomycetes genomes: a test case for predicting lifestyles and emergence of pathogens.</title>
        <authorList>
            <person name="Haridas S."/>
            <person name="Albert R."/>
            <person name="Binder M."/>
            <person name="Bloem J."/>
            <person name="Labutti K."/>
            <person name="Salamov A."/>
            <person name="Andreopoulos B."/>
            <person name="Baker S."/>
            <person name="Barry K."/>
            <person name="Bills G."/>
            <person name="Bluhm B."/>
            <person name="Cannon C."/>
            <person name="Castanera R."/>
            <person name="Culley D."/>
            <person name="Daum C."/>
            <person name="Ezra D."/>
            <person name="Gonzalez J."/>
            <person name="Henrissat B."/>
            <person name="Kuo A."/>
            <person name="Liang C."/>
            <person name="Lipzen A."/>
            <person name="Lutzoni F."/>
            <person name="Magnuson J."/>
            <person name="Mondo S."/>
            <person name="Nolan M."/>
            <person name="Ohm R."/>
            <person name="Pangilinan J."/>
            <person name="Park H.-J."/>
            <person name="Ramirez L."/>
            <person name="Alfaro M."/>
            <person name="Sun H."/>
            <person name="Tritt A."/>
            <person name="Yoshinaga Y."/>
            <person name="Zwiers L.-H."/>
            <person name="Turgeon B."/>
            <person name="Goodwin S."/>
            <person name="Spatafora J."/>
            <person name="Crous P."/>
            <person name="Grigoriev I."/>
        </authorList>
    </citation>
    <scope>NUCLEOTIDE SEQUENCE</scope>
    <source>
        <strain evidence="2">CBS 269.34</strain>
    </source>
</reference>
<sequence>MMPLTAPTQRRRRAVGKASGGLGERAAAWRFLNFNCSSITRSPRILLHALLVAPNNSRSSPARSLPLGLHRRPPAAATYRHLQLLIPSRRRSSWPCSDTISATRTPRDHTPLPLQTLLVDDQSFYTLPER</sequence>
<gene>
    <name evidence="2" type="ORF">BU16DRAFT_161236</name>
</gene>
<evidence type="ECO:0000313" key="2">
    <source>
        <dbReference type="EMBL" id="KAF2489626.1"/>
    </source>
</evidence>
<evidence type="ECO:0000256" key="1">
    <source>
        <dbReference type="SAM" id="MobiDB-lite"/>
    </source>
</evidence>
<feature type="region of interest" description="Disordered" evidence="1">
    <location>
        <begin position="92"/>
        <end position="112"/>
    </location>
</feature>
<evidence type="ECO:0000313" key="3">
    <source>
        <dbReference type="Proteomes" id="UP000799750"/>
    </source>
</evidence>
<feature type="compositionally biased region" description="Polar residues" evidence="1">
    <location>
        <begin position="94"/>
        <end position="104"/>
    </location>
</feature>
<name>A0A6A6QC90_9PEZI</name>
<dbReference type="AlphaFoldDB" id="A0A6A6QC90"/>